<keyword evidence="1" id="KW-1133">Transmembrane helix</keyword>
<reference evidence="2" key="1">
    <citation type="submission" date="2021-02" db="EMBL/GenBank/DDBJ databases">
        <authorList>
            <person name="Nowell W R."/>
        </authorList>
    </citation>
    <scope>NUCLEOTIDE SEQUENCE</scope>
    <source>
        <strain evidence="2">Ploen Becks lab</strain>
    </source>
</reference>
<feature type="transmembrane region" description="Helical" evidence="1">
    <location>
        <begin position="36"/>
        <end position="58"/>
    </location>
</feature>
<organism evidence="2 3">
    <name type="scientific">Brachionus calyciflorus</name>
    <dbReference type="NCBI Taxonomy" id="104777"/>
    <lineage>
        <taxon>Eukaryota</taxon>
        <taxon>Metazoa</taxon>
        <taxon>Spiralia</taxon>
        <taxon>Gnathifera</taxon>
        <taxon>Rotifera</taxon>
        <taxon>Eurotatoria</taxon>
        <taxon>Monogononta</taxon>
        <taxon>Pseudotrocha</taxon>
        <taxon>Ploima</taxon>
        <taxon>Brachionidae</taxon>
        <taxon>Brachionus</taxon>
    </lineage>
</organism>
<dbReference type="AlphaFoldDB" id="A0A814AXE0"/>
<accession>A0A814AXE0</accession>
<keyword evidence="1" id="KW-0812">Transmembrane</keyword>
<comment type="caution">
    <text evidence="2">The sequence shown here is derived from an EMBL/GenBank/DDBJ whole genome shotgun (WGS) entry which is preliminary data.</text>
</comment>
<proteinExistence type="predicted"/>
<gene>
    <name evidence="2" type="ORF">OXX778_LOCUS12356</name>
</gene>
<protein>
    <submittedName>
        <fullName evidence="2">Uncharacterized protein</fullName>
    </submittedName>
</protein>
<dbReference type="Proteomes" id="UP000663879">
    <property type="component" value="Unassembled WGS sequence"/>
</dbReference>
<evidence type="ECO:0000313" key="2">
    <source>
        <dbReference type="EMBL" id="CAF0920391.1"/>
    </source>
</evidence>
<keyword evidence="3" id="KW-1185">Reference proteome</keyword>
<name>A0A814AXE0_9BILA</name>
<dbReference type="EMBL" id="CAJNOC010002227">
    <property type="protein sequence ID" value="CAF0920391.1"/>
    <property type="molecule type" value="Genomic_DNA"/>
</dbReference>
<keyword evidence="1" id="KW-0472">Membrane</keyword>
<sequence>MGLDRITQYFKLNSDIREALNMDSVRNKIDRRIEDLFHYGKTFLKIDIMMFMGFYIVYNRIFDDNQCNELEENESNIISYQKYLEKVNEFNWYE</sequence>
<evidence type="ECO:0000256" key="1">
    <source>
        <dbReference type="SAM" id="Phobius"/>
    </source>
</evidence>
<evidence type="ECO:0000313" key="3">
    <source>
        <dbReference type="Proteomes" id="UP000663879"/>
    </source>
</evidence>